<proteinExistence type="inferred from homology"/>
<keyword evidence="5 7" id="KW-0472">Membrane</keyword>
<comment type="subcellular location">
    <subcellularLocation>
        <location evidence="1 7">Cell outer membrane</location>
        <topology evidence="1 7">Multi-pass membrane protein</topology>
    </subcellularLocation>
</comment>
<organism evidence="10 11">
    <name type="scientific">Flavilitoribacter nigricans (strain ATCC 23147 / DSM 23189 / NBRC 102662 / NCIMB 1420 / SS-2)</name>
    <name type="common">Lewinella nigricans</name>
    <dbReference type="NCBI Taxonomy" id="1122177"/>
    <lineage>
        <taxon>Bacteria</taxon>
        <taxon>Pseudomonadati</taxon>
        <taxon>Bacteroidota</taxon>
        <taxon>Saprospiria</taxon>
        <taxon>Saprospirales</taxon>
        <taxon>Lewinellaceae</taxon>
        <taxon>Flavilitoribacter</taxon>
    </lineage>
</organism>
<dbReference type="OrthoDB" id="9768177at2"/>
<dbReference type="InterPro" id="IPR023997">
    <property type="entry name" value="TonB-dep_OMP_SusC/RagA_CS"/>
</dbReference>
<dbReference type="RefSeq" id="WP_099153226.1">
    <property type="nucleotide sequence ID" value="NZ_PDUD01000032.1"/>
</dbReference>
<evidence type="ECO:0000256" key="2">
    <source>
        <dbReference type="ARBA" id="ARBA00022448"/>
    </source>
</evidence>
<evidence type="ECO:0000313" key="10">
    <source>
        <dbReference type="EMBL" id="PHN03389.1"/>
    </source>
</evidence>
<dbReference type="PROSITE" id="PS52016">
    <property type="entry name" value="TONB_DEPENDENT_REC_3"/>
    <property type="match status" value="1"/>
</dbReference>
<dbReference type="NCBIfam" id="TIGR04057">
    <property type="entry name" value="SusC_RagA_signa"/>
    <property type="match status" value="1"/>
</dbReference>
<protein>
    <submittedName>
        <fullName evidence="10">SusC/RagA family TonB-linked outer membrane protein</fullName>
    </submittedName>
</protein>
<dbReference type="FunFam" id="2.60.40.1120:FF:000003">
    <property type="entry name" value="Outer membrane protein Omp121"/>
    <property type="match status" value="1"/>
</dbReference>
<dbReference type="Gene3D" id="2.170.130.10">
    <property type="entry name" value="TonB-dependent receptor, plug domain"/>
    <property type="match status" value="1"/>
</dbReference>
<reference evidence="10 11" key="1">
    <citation type="submission" date="2017-10" db="EMBL/GenBank/DDBJ databases">
        <title>The draft genome sequence of Lewinella nigricans NBRC 102662.</title>
        <authorList>
            <person name="Wang K."/>
        </authorList>
    </citation>
    <scope>NUCLEOTIDE SEQUENCE [LARGE SCALE GENOMIC DNA]</scope>
    <source>
        <strain evidence="10 11">NBRC 102662</strain>
    </source>
</reference>
<feature type="signal peptide" evidence="8">
    <location>
        <begin position="1"/>
        <end position="20"/>
    </location>
</feature>
<feature type="domain" description="TonB-dependent receptor plug" evidence="9">
    <location>
        <begin position="113"/>
        <end position="221"/>
    </location>
</feature>
<evidence type="ECO:0000256" key="8">
    <source>
        <dbReference type="SAM" id="SignalP"/>
    </source>
</evidence>
<dbReference type="Pfam" id="PF13715">
    <property type="entry name" value="CarbopepD_reg_2"/>
    <property type="match status" value="1"/>
</dbReference>
<dbReference type="GO" id="GO:0009279">
    <property type="term" value="C:cell outer membrane"/>
    <property type="evidence" value="ECO:0007669"/>
    <property type="project" value="UniProtKB-SubCell"/>
</dbReference>
<keyword evidence="3 7" id="KW-1134">Transmembrane beta strand</keyword>
<dbReference type="InterPro" id="IPR023996">
    <property type="entry name" value="TonB-dep_OMP_SusC/RagA"/>
</dbReference>
<feature type="chain" id="PRO_5012271417" evidence="8">
    <location>
        <begin position="21"/>
        <end position="997"/>
    </location>
</feature>
<dbReference type="SUPFAM" id="SSF49464">
    <property type="entry name" value="Carboxypeptidase regulatory domain-like"/>
    <property type="match status" value="1"/>
</dbReference>
<dbReference type="InterPro" id="IPR012910">
    <property type="entry name" value="Plug_dom"/>
</dbReference>
<evidence type="ECO:0000256" key="3">
    <source>
        <dbReference type="ARBA" id="ARBA00022452"/>
    </source>
</evidence>
<dbReference type="Proteomes" id="UP000223913">
    <property type="component" value="Unassembled WGS sequence"/>
</dbReference>
<name>A0A2D0N5F4_FLAN2</name>
<dbReference type="EMBL" id="PDUD01000032">
    <property type="protein sequence ID" value="PHN03389.1"/>
    <property type="molecule type" value="Genomic_DNA"/>
</dbReference>
<evidence type="ECO:0000256" key="6">
    <source>
        <dbReference type="ARBA" id="ARBA00023237"/>
    </source>
</evidence>
<dbReference type="Pfam" id="PF07715">
    <property type="entry name" value="Plug"/>
    <property type="match status" value="1"/>
</dbReference>
<sequence length="997" mass="110342">MKKLALVLLLVSSAVSLTLAQRTISGKVIDESGESLIGATVLVKGTTTGTVTDIDGNYSIRVPDGSNTLEFSYTGYATQDVAIGSSNVVDVTMSTDIAQLSEVIVVGYNSVKKSDLTSSVTTVSGDKLQAQPIGSIDNLLQGQSPGLQVVAENGRPGGSAYIRIRGQGSVNASNAPLFIVDGIQITQDDYNAINPNDIKEVSVLKDAAATAIYGSRASNGVVLITTKKGRRDRKPTINYTFQYGQKERTDDGFTMMDYDQKLDYEVALGARTAEAADALRQQRSFKETNWEDVLLRTGEVRSHNLSISGGGENANYHFSLGSYDEQGISIGSDFSRLNGRFNMDFDVTDWLKVGNTISLSRTEEDELRDRYNVQNPFVAVYAYNAYEPEFVYEDDGTLRLDENGEPVYNTTHEGFSISEAQRNNPEEATRTNAIGNLYAEASITDKLRFKTQAGGNYRIFRRQYYIQPGSILDGYVGDPNAPGIKTDNGSDRFIFNWFNTLSYDFNLGGVHQFNTMIGTEYYKQNFDSYRVDGKGFPSAQFFTQDNAAEITGGNTTRTQWSLWSQFGEVRYNYDSRYLATFSLRRDGSSRFGSENQFGFFYAGSIAWNIGSENFMSNSSLFDQLKLRLSAGTSGNEPTGLYWQGTYGFGSYTDRTTSIPNQLSNATIKWEENFNYSAGIDFGILNNRISGSVDYYNRKTYDLLFPEPLSRTTGWASRLANIGEMLNSGIEVELVADVVRSNNFSVSLFGNLTTNKNEITSLNNGGEDIINGNSGLTLLREGLTANTFYLVRYAGVDPANGDELYFDKDGNVTNVYSADDAVALEGKSPQPKLFGTVGTNLNVYGIDVSASFYYSYGAYSLNYMLRDNISDGANFNDNQDVAALNYWKQPGDTGVLPKPSRNNNTNTTTRYLQKTDYIRLRNVSVGYTLPSTLTQKFYVQNLRVFLQATNLWTYNPYFRGDPEVGRGSEESNLTLLGEATLYSYPQTMGWTFGVNVVF</sequence>
<dbReference type="InterPro" id="IPR008969">
    <property type="entry name" value="CarboxyPept-like_regulatory"/>
</dbReference>
<evidence type="ECO:0000256" key="5">
    <source>
        <dbReference type="ARBA" id="ARBA00023136"/>
    </source>
</evidence>
<gene>
    <name evidence="10" type="ORF">CRP01_27280</name>
</gene>
<keyword evidence="2 7" id="KW-0813">Transport</keyword>
<evidence type="ECO:0000256" key="1">
    <source>
        <dbReference type="ARBA" id="ARBA00004571"/>
    </source>
</evidence>
<dbReference type="Gene3D" id="2.40.170.20">
    <property type="entry name" value="TonB-dependent receptor, beta-barrel domain"/>
    <property type="match status" value="1"/>
</dbReference>
<keyword evidence="6 7" id="KW-0998">Cell outer membrane</keyword>
<dbReference type="InterPro" id="IPR039426">
    <property type="entry name" value="TonB-dep_rcpt-like"/>
</dbReference>
<comment type="similarity">
    <text evidence="7">Belongs to the TonB-dependent receptor family.</text>
</comment>
<evidence type="ECO:0000259" key="9">
    <source>
        <dbReference type="Pfam" id="PF07715"/>
    </source>
</evidence>
<comment type="caution">
    <text evidence="10">The sequence shown here is derived from an EMBL/GenBank/DDBJ whole genome shotgun (WGS) entry which is preliminary data.</text>
</comment>
<keyword evidence="4 7" id="KW-0812">Transmembrane</keyword>
<evidence type="ECO:0000256" key="7">
    <source>
        <dbReference type="PROSITE-ProRule" id="PRU01360"/>
    </source>
</evidence>
<evidence type="ECO:0000313" key="11">
    <source>
        <dbReference type="Proteomes" id="UP000223913"/>
    </source>
</evidence>
<dbReference type="InterPro" id="IPR036942">
    <property type="entry name" value="Beta-barrel_TonB_sf"/>
</dbReference>
<dbReference type="Gene3D" id="2.60.40.1120">
    <property type="entry name" value="Carboxypeptidase-like, regulatory domain"/>
    <property type="match status" value="1"/>
</dbReference>
<dbReference type="NCBIfam" id="TIGR04056">
    <property type="entry name" value="OMP_RagA_SusC"/>
    <property type="match status" value="1"/>
</dbReference>
<evidence type="ECO:0000256" key="4">
    <source>
        <dbReference type="ARBA" id="ARBA00022692"/>
    </source>
</evidence>
<keyword evidence="11" id="KW-1185">Reference proteome</keyword>
<dbReference type="InterPro" id="IPR037066">
    <property type="entry name" value="Plug_dom_sf"/>
</dbReference>
<keyword evidence="8" id="KW-0732">Signal</keyword>
<dbReference type="AlphaFoldDB" id="A0A2D0N5F4"/>
<accession>A0A2D0N5F4</accession>
<dbReference type="SUPFAM" id="SSF56935">
    <property type="entry name" value="Porins"/>
    <property type="match status" value="1"/>
</dbReference>